<dbReference type="RefSeq" id="XP_031406625.1">
    <property type="nucleotide sequence ID" value="XM_031550765.1"/>
</dbReference>
<dbReference type="OrthoDB" id="185373at2759"/>
<protein>
    <submittedName>
        <fullName evidence="5">Pentatricopeptide repeat-containing protein At5g14080</fullName>
    </submittedName>
</protein>
<feature type="repeat" description="PPR" evidence="3">
    <location>
        <begin position="198"/>
        <end position="232"/>
    </location>
</feature>
<dbReference type="GeneID" id="116215162"/>
<feature type="repeat" description="PPR" evidence="3">
    <location>
        <begin position="480"/>
        <end position="514"/>
    </location>
</feature>
<keyword evidence="4" id="KW-1185">Reference proteome</keyword>
<dbReference type="InterPro" id="IPR002885">
    <property type="entry name" value="PPR_rpt"/>
</dbReference>
<evidence type="ECO:0000256" key="2">
    <source>
        <dbReference type="ARBA" id="ARBA00022737"/>
    </source>
</evidence>
<feature type="repeat" description="PPR" evidence="3">
    <location>
        <begin position="515"/>
        <end position="549"/>
    </location>
</feature>
<dbReference type="InterPro" id="IPR011990">
    <property type="entry name" value="TPR-like_helical_dom_sf"/>
</dbReference>
<dbReference type="PROSITE" id="PS51375">
    <property type="entry name" value="PPR"/>
    <property type="match status" value="5"/>
</dbReference>
<dbReference type="PANTHER" id="PTHR47939:SF2">
    <property type="entry name" value="OS03G0782900 PROTEIN"/>
    <property type="match status" value="1"/>
</dbReference>
<reference evidence="5" key="2">
    <citation type="submission" date="2025-08" db="UniProtKB">
        <authorList>
            <consortium name="RefSeq"/>
        </authorList>
    </citation>
    <scope>IDENTIFICATION</scope>
    <source>
        <tissue evidence="5">Leaf</tissue>
    </source>
</reference>
<evidence type="ECO:0000256" key="1">
    <source>
        <dbReference type="ARBA" id="ARBA00007626"/>
    </source>
</evidence>
<name>A0A6P8EIU9_PUNGR</name>
<gene>
    <name evidence="5" type="primary">LOC116215162</name>
</gene>
<dbReference type="Pfam" id="PF13041">
    <property type="entry name" value="PPR_2"/>
    <property type="match status" value="1"/>
</dbReference>
<feature type="repeat" description="PPR" evidence="3">
    <location>
        <begin position="445"/>
        <end position="479"/>
    </location>
</feature>
<comment type="similarity">
    <text evidence="1">Belongs to the PPR family. P subfamily.</text>
</comment>
<dbReference type="NCBIfam" id="TIGR00756">
    <property type="entry name" value="PPR"/>
    <property type="match status" value="4"/>
</dbReference>
<reference evidence="4" key="1">
    <citation type="journal article" date="2020" name="Plant Biotechnol. J.">
        <title>The pomegranate (Punica granatum L.) draft genome dissects genetic divergence between soft- and hard-seeded cultivars.</title>
        <authorList>
            <person name="Luo X."/>
            <person name="Li H."/>
            <person name="Wu Z."/>
            <person name="Yao W."/>
            <person name="Zhao P."/>
            <person name="Cao D."/>
            <person name="Yu H."/>
            <person name="Li K."/>
            <person name="Poudel K."/>
            <person name="Zhao D."/>
            <person name="Zhang F."/>
            <person name="Xia X."/>
            <person name="Chen L."/>
            <person name="Wang Q."/>
            <person name="Jing D."/>
            <person name="Cao S."/>
        </authorList>
    </citation>
    <scope>NUCLEOTIDE SEQUENCE [LARGE SCALE GENOMIC DNA]</scope>
    <source>
        <strain evidence="4">cv. Tunisia</strain>
    </source>
</reference>
<dbReference type="Pfam" id="PF01535">
    <property type="entry name" value="PPR"/>
    <property type="match status" value="4"/>
</dbReference>
<sequence>MSEIIPFGRKEWKFEWNKIGLNSLFQAKICSLSSLVLSLTVMKASISEIAIRVSRALISASSSSASTPTLRSLKWAPTLEQTLHRELTLSQLTPQLVSAVIDPFLLTHHSLALGVFNWASQQPNFVHDSLSYRSILKSLSSSRHFASIDRILKQARSERVVLDSSVYGLVIAVYVRNRRIHIAKLVFDEARRLNLGIGADVYNLVLAGLASDGQMDSALKVFDEMLARGVCFSTLGFGVFMWNFVTEGELGRVLSMIDDVIRGPSSGTIDGSILAGLVVHGLCRASRALDASQALDELRSRGWKPDFVAYRVVAEAYRESGNVVARESILKKKRKLGVAPRAHDYGEFILSLISEKLIYEAKELGEVLVSGNFPVDENVLNTLVGTISGLYPSSALEFAEFMMRSGNFPTTLTLTNLSRNLCKNGRIDELLQVYQALDSNGYFKDVNSYGLMVSFLCLSGRVKEAYGALKEMKKKGLNPPVELYNSIMEACCRDDLIRPAKRLWDEMFSSGCNGNLKTYSLLIRKLSEIGEVEEAQRLFHHMLLKRLAPDSTIYRSLIEGLCREMKFEIALEVFEQSLQQDASLAESHSCFFVTHLCQEGKFLAASRVLRSISCDRSSLESHVRFLKRLTESRELEIALKHIGWVKETEPSMLQPVLSELAASLYSSASGSRQAAIQELIAIIQEKFSSSS</sequence>
<accession>A0A6P8EIU9</accession>
<evidence type="ECO:0000313" key="4">
    <source>
        <dbReference type="Proteomes" id="UP000515151"/>
    </source>
</evidence>
<evidence type="ECO:0000256" key="3">
    <source>
        <dbReference type="PROSITE-ProRule" id="PRU00708"/>
    </source>
</evidence>
<feature type="repeat" description="PPR" evidence="3">
    <location>
        <begin position="550"/>
        <end position="584"/>
    </location>
</feature>
<dbReference type="Proteomes" id="UP000515151">
    <property type="component" value="Chromosome 7"/>
</dbReference>
<proteinExistence type="inferred from homology"/>
<dbReference type="PANTHER" id="PTHR47939">
    <property type="entry name" value="MEMBRANE-ASSOCIATED SALT-INDUCIBLE PROTEIN-LIKE"/>
    <property type="match status" value="1"/>
</dbReference>
<keyword evidence="2" id="KW-0677">Repeat</keyword>
<dbReference type="AlphaFoldDB" id="A0A6P8EIU9"/>
<dbReference type="Gene3D" id="1.25.40.10">
    <property type="entry name" value="Tetratricopeptide repeat domain"/>
    <property type="match status" value="4"/>
</dbReference>
<organism evidence="4 5">
    <name type="scientific">Punica granatum</name>
    <name type="common">Pomegranate</name>
    <dbReference type="NCBI Taxonomy" id="22663"/>
    <lineage>
        <taxon>Eukaryota</taxon>
        <taxon>Viridiplantae</taxon>
        <taxon>Streptophyta</taxon>
        <taxon>Embryophyta</taxon>
        <taxon>Tracheophyta</taxon>
        <taxon>Spermatophyta</taxon>
        <taxon>Magnoliopsida</taxon>
        <taxon>eudicotyledons</taxon>
        <taxon>Gunneridae</taxon>
        <taxon>Pentapetalae</taxon>
        <taxon>rosids</taxon>
        <taxon>malvids</taxon>
        <taxon>Myrtales</taxon>
        <taxon>Lythraceae</taxon>
        <taxon>Punica</taxon>
    </lineage>
</organism>
<evidence type="ECO:0000313" key="5">
    <source>
        <dbReference type="RefSeq" id="XP_031406625.1"/>
    </source>
</evidence>
<dbReference type="InterPro" id="IPR050667">
    <property type="entry name" value="PPR-containing_protein"/>
</dbReference>